<gene>
    <name evidence="1" type="ORF">SCAR479_13458</name>
</gene>
<reference evidence="1 2" key="1">
    <citation type="submission" date="2024-02" db="EMBL/GenBank/DDBJ databases">
        <title>First draft genome assembly of two strains of Seiridium cardinale.</title>
        <authorList>
            <person name="Emiliani G."/>
            <person name="Scali E."/>
        </authorList>
    </citation>
    <scope>NUCLEOTIDE SEQUENCE [LARGE SCALE GENOMIC DNA]</scope>
    <source>
        <strain evidence="1 2">BM-138-000479</strain>
    </source>
</reference>
<dbReference type="EMBL" id="JARVKM010000108">
    <property type="protein sequence ID" value="KAK9769857.1"/>
    <property type="molecule type" value="Genomic_DNA"/>
</dbReference>
<evidence type="ECO:0000313" key="1">
    <source>
        <dbReference type="EMBL" id="KAK9769857.1"/>
    </source>
</evidence>
<proteinExistence type="predicted"/>
<organism evidence="1 2">
    <name type="scientific">Seiridium cardinale</name>
    <dbReference type="NCBI Taxonomy" id="138064"/>
    <lineage>
        <taxon>Eukaryota</taxon>
        <taxon>Fungi</taxon>
        <taxon>Dikarya</taxon>
        <taxon>Ascomycota</taxon>
        <taxon>Pezizomycotina</taxon>
        <taxon>Sordariomycetes</taxon>
        <taxon>Xylariomycetidae</taxon>
        <taxon>Amphisphaeriales</taxon>
        <taxon>Sporocadaceae</taxon>
        <taxon>Seiridium</taxon>
    </lineage>
</organism>
<sequence>MLRKIKRHSRSYDITFTMVKTGNHPGLLYAESLDLASLTEWAKRIAALQAYSSISWKYVVRPSKSPEKGYQPTMAHGEKFVVVSATTFGKELGKRGLINWWLKDEDSKDGK</sequence>
<evidence type="ECO:0000313" key="2">
    <source>
        <dbReference type="Proteomes" id="UP001465668"/>
    </source>
</evidence>
<evidence type="ECO:0008006" key="3">
    <source>
        <dbReference type="Google" id="ProtNLM"/>
    </source>
</evidence>
<name>A0ABR2X7X2_9PEZI</name>
<comment type="caution">
    <text evidence="1">The sequence shown here is derived from an EMBL/GenBank/DDBJ whole genome shotgun (WGS) entry which is preliminary data.</text>
</comment>
<protein>
    <recommendedName>
        <fullName evidence="3">PH domain-containing protein</fullName>
    </recommendedName>
</protein>
<accession>A0ABR2X7X2</accession>
<dbReference type="Proteomes" id="UP001465668">
    <property type="component" value="Unassembled WGS sequence"/>
</dbReference>
<keyword evidence="2" id="KW-1185">Reference proteome</keyword>